<sequence length="95" mass="10697">MIRDLRNVRTLGPGPGPSPLTTEEEQRYRALLFTELGNAIADHGWTRYPAHTPQERMRLVEVGRRLSEHWGIPVTVEAEDECRLRLSLAGHALGA</sequence>
<protein>
    <submittedName>
        <fullName evidence="2">Uncharacterized protein</fullName>
    </submittedName>
</protein>
<evidence type="ECO:0000256" key="1">
    <source>
        <dbReference type="SAM" id="MobiDB-lite"/>
    </source>
</evidence>
<feature type="region of interest" description="Disordered" evidence="1">
    <location>
        <begin position="1"/>
        <end position="24"/>
    </location>
</feature>
<keyword evidence="3" id="KW-1185">Reference proteome</keyword>
<proteinExistence type="predicted"/>
<gene>
    <name evidence="2" type="ORF">ACFY8O_07395</name>
</gene>
<evidence type="ECO:0000313" key="3">
    <source>
        <dbReference type="Proteomes" id="UP001602322"/>
    </source>
</evidence>
<organism evidence="2 3">
    <name type="scientific">Streptomyces argenteolus</name>
    <dbReference type="NCBI Taxonomy" id="67274"/>
    <lineage>
        <taxon>Bacteria</taxon>
        <taxon>Bacillati</taxon>
        <taxon>Actinomycetota</taxon>
        <taxon>Actinomycetes</taxon>
        <taxon>Kitasatosporales</taxon>
        <taxon>Streptomycetaceae</taxon>
        <taxon>Streptomyces</taxon>
    </lineage>
</organism>
<dbReference type="Proteomes" id="UP001602322">
    <property type="component" value="Unassembled WGS sequence"/>
</dbReference>
<comment type="caution">
    <text evidence="2">The sequence shown here is derived from an EMBL/GenBank/DDBJ whole genome shotgun (WGS) entry which is preliminary data.</text>
</comment>
<dbReference type="RefSeq" id="WP_387899827.1">
    <property type="nucleotide sequence ID" value="NZ_JBIBEG010000002.1"/>
</dbReference>
<evidence type="ECO:0000313" key="2">
    <source>
        <dbReference type="EMBL" id="MFF5895738.1"/>
    </source>
</evidence>
<dbReference type="EMBL" id="JBIBEG010000002">
    <property type="protein sequence ID" value="MFF5895738.1"/>
    <property type="molecule type" value="Genomic_DNA"/>
</dbReference>
<name>A0ABW6X0Y5_9ACTN</name>
<accession>A0ABW6X0Y5</accession>
<reference evidence="2 3" key="1">
    <citation type="submission" date="2024-10" db="EMBL/GenBank/DDBJ databases">
        <title>The Natural Products Discovery Center: Release of the First 8490 Sequenced Strains for Exploring Actinobacteria Biosynthetic Diversity.</title>
        <authorList>
            <person name="Kalkreuter E."/>
            <person name="Kautsar S.A."/>
            <person name="Yang D."/>
            <person name="Bader C.D."/>
            <person name="Teijaro C.N."/>
            <person name="Fluegel L."/>
            <person name="Davis C.M."/>
            <person name="Simpson J.R."/>
            <person name="Lauterbach L."/>
            <person name="Steele A.D."/>
            <person name="Gui C."/>
            <person name="Meng S."/>
            <person name="Li G."/>
            <person name="Viehrig K."/>
            <person name="Ye F."/>
            <person name="Su P."/>
            <person name="Kiefer A.F."/>
            <person name="Nichols A."/>
            <person name="Cepeda A.J."/>
            <person name="Yan W."/>
            <person name="Fan B."/>
            <person name="Jiang Y."/>
            <person name="Adhikari A."/>
            <person name="Zheng C.-J."/>
            <person name="Schuster L."/>
            <person name="Cowan T.M."/>
            <person name="Smanski M.J."/>
            <person name="Chevrette M.G."/>
            <person name="De Carvalho L.P.S."/>
            <person name="Shen B."/>
        </authorList>
    </citation>
    <scope>NUCLEOTIDE SEQUENCE [LARGE SCALE GENOMIC DNA]</scope>
    <source>
        <strain evidence="2 3">NPDC012540</strain>
    </source>
</reference>